<gene>
    <name evidence="1" type="ORF">AWB64_02106</name>
</gene>
<dbReference type="RefSeq" id="WP_157766606.1">
    <property type="nucleotide sequence ID" value="NZ_FCOC02000004.1"/>
</dbReference>
<dbReference type="Proteomes" id="UP000054893">
    <property type="component" value="Unassembled WGS sequence"/>
</dbReference>
<dbReference type="EMBL" id="FCOC02000004">
    <property type="protein sequence ID" value="SAL25869.1"/>
    <property type="molecule type" value="Genomic_DNA"/>
</dbReference>
<reference evidence="1 2" key="1">
    <citation type="submission" date="2016-01" db="EMBL/GenBank/DDBJ databases">
        <authorList>
            <person name="Oliw E.H."/>
        </authorList>
    </citation>
    <scope>NUCLEOTIDE SEQUENCE [LARGE SCALE GENOMIC DNA]</scope>
    <source>
        <strain evidence="1">LMG 22029</strain>
    </source>
</reference>
<evidence type="ECO:0000313" key="2">
    <source>
        <dbReference type="Proteomes" id="UP000054893"/>
    </source>
</evidence>
<organism evidence="1 2">
    <name type="scientific">Caballeronia sordidicola</name>
    <name type="common">Burkholderia sordidicola</name>
    <dbReference type="NCBI Taxonomy" id="196367"/>
    <lineage>
        <taxon>Bacteria</taxon>
        <taxon>Pseudomonadati</taxon>
        <taxon>Pseudomonadota</taxon>
        <taxon>Betaproteobacteria</taxon>
        <taxon>Burkholderiales</taxon>
        <taxon>Burkholderiaceae</taxon>
        <taxon>Caballeronia</taxon>
    </lineage>
</organism>
<dbReference type="AlphaFoldDB" id="A0A158G2M3"/>
<evidence type="ECO:0000313" key="1">
    <source>
        <dbReference type="EMBL" id="SAL25869.1"/>
    </source>
</evidence>
<sequence length="92" mass="10661">MEIMSPHRDHEFRFTYRRKTGKKLAYSVGFSVSDARWDGSFYYDFDVVRDETISILHADAARLAGPSCRMEVKKFVHALIEQEIEALSDDAE</sequence>
<accession>A0A158G2M3</accession>
<name>A0A158G2M3_CABSO</name>
<proteinExistence type="predicted"/>
<protein>
    <submittedName>
        <fullName evidence="1">Uncharacterized protein</fullName>
    </submittedName>
</protein>